<dbReference type="OrthoDB" id="4983at2759"/>
<dbReference type="STRING" id="1169540.A0A0G4G061"/>
<dbReference type="GO" id="GO:0005634">
    <property type="term" value="C:nucleus"/>
    <property type="evidence" value="ECO:0007669"/>
    <property type="project" value="TreeGrafter"/>
</dbReference>
<organism evidence="2 3">
    <name type="scientific">Vitrella brassicaformis (strain CCMP3155)</name>
    <dbReference type="NCBI Taxonomy" id="1169540"/>
    <lineage>
        <taxon>Eukaryota</taxon>
        <taxon>Sar</taxon>
        <taxon>Alveolata</taxon>
        <taxon>Colpodellida</taxon>
        <taxon>Vitrellaceae</taxon>
        <taxon>Vitrella</taxon>
    </lineage>
</organism>
<dbReference type="GO" id="GO:0051604">
    <property type="term" value="P:protein maturation"/>
    <property type="evidence" value="ECO:0007669"/>
    <property type="project" value="InterPro"/>
</dbReference>
<dbReference type="SUPFAM" id="SSF82657">
    <property type="entry name" value="BolA-like"/>
    <property type="match status" value="1"/>
</dbReference>
<name>A0A0G4G061_VITBC</name>
<dbReference type="Pfam" id="PF01722">
    <property type="entry name" value="BolA"/>
    <property type="match status" value="1"/>
</dbReference>
<gene>
    <name evidence="2" type="ORF">Vbra_6115</name>
</gene>
<keyword evidence="3" id="KW-1185">Reference proteome</keyword>
<dbReference type="EMBL" id="CDMY01000533">
    <property type="protein sequence ID" value="CEM21072.1"/>
    <property type="molecule type" value="Genomic_DNA"/>
</dbReference>
<evidence type="ECO:0000313" key="3">
    <source>
        <dbReference type="Proteomes" id="UP000041254"/>
    </source>
</evidence>
<dbReference type="AlphaFoldDB" id="A0A0G4G061"/>
<reference evidence="2 3" key="1">
    <citation type="submission" date="2014-11" db="EMBL/GenBank/DDBJ databases">
        <authorList>
            <person name="Zhu J."/>
            <person name="Qi W."/>
            <person name="Song R."/>
        </authorList>
    </citation>
    <scope>NUCLEOTIDE SEQUENCE [LARGE SCALE GENOMIC DNA]</scope>
</reference>
<proteinExistence type="inferred from homology"/>
<dbReference type="PANTHER" id="PTHR12735:SF27">
    <property type="entry name" value="BOLA-LIKE PROTEIN 2"/>
    <property type="match status" value="1"/>
</dbReference>
<comment type="similarity">
    <text evidence="1">Belongs to the BolA/IbaG family.</text>
</comment>
<dbReference type="OMA" id="VHAFSQK"/>
<accession>A0A0G4G061</accession>
<dbReference type="GO" id="GO:0006879">
    <property type="term" value="P:intracellular iron ion homeostasis"/>
    <property type="evidence" value="ECO:0007669"/>
    <property type="project" value="InterPro"/>
</dbReference>
<dbReference type="InterPro" id="IPR036065">
    <property type="entry name" value="BolA-like_sf"/>
</dbReference>
<dbReference type="Gene3D" id="3.30.300.90">
    <property type="entry name" value="BolA-like"/>
    <property type="match status" value="1"/>
</dbReference>
<evidence type="ECO:0000256" key="1">
    <source>
        <dbReference type="RuleBase" id="RU003860"/>
    </source>
</evidence>
<dbReference type="GO" id="GO:0005829">
    <property type="term" value="C:cytosol"/>
    <property type="evidence" value="ECO:0007669"/>
    <property type="project" value="TreeGrafter"/>
</dbReference>
<sequence>MFRSLVRMVDQEVVRKKLVDTLKPALLEVNDVSGGCGASYDALIVSDAFEGKRLLDRQRLVNDALKEELKDIHAFTMKCVTPAEWEKRKPS</sequence>
<dbReference type="GO" id="GO:0051537">
    <property type="term" value="F:2 iron, 2 sulfur cluster binding"/>
    <property type="evidence" value="ECO:0007669"/>
    <property type="project" value="InterPro"/>
</dbReference>
<dbReference type="InterPro" id="IPR045115">
    <property type="entry name" value="BOL2"/>
</dbReference>
<dbReference type="InterPro" id="IPR002634">
    <property type="entry name" value="BolA"/>
</dbReference>
<dbReference type="PIRSF" id="PIRSF003113">
    <property type="entry name" value="BolA"/>
    <property type="match status" value="1"/>
</dbReference>
<dbReference type="FunCoup" id="A0A0G4G061">
    <property type="interactions" value="94"/>
</dbReference>
<evidence type="ECO:0000313" key="2">
    <source>
        <dbReference type="EMBL" id="CEM21072.1"/>
    </source>
</evidence>
<dbReference type="PANTHER" id="PTHR12735">
    <property type="entry name" value="BOLA-LIKE PROTEIN-RELATED"/>
    <property type="match status" value="1"/>
</dbReference>
<dbReference type="Proteomes" id="UP000041254">
    <property type="component" value="Unassembled WGS sequence"/>
</dbReference>
<evidence type="ECO:0008006" key="4">
    <source>
        <dbReference type="Google" id="ProtNLM"/>
    </source>
</evidence>
<protein>
    <recommendedName>
        <fullName evidence="4">BolA-like protein</fullName>
    </recommendedName>
</protein>
<dbReference type="InParanoid" id="A0A0G4G061"/>
<dbReference type="VEuPathDB" id="CryptoDB:Vbra_6115"/>